<name>A0A9P7KJK8_9AGAR</name>
<keyword evidence="1" id="KW-1133">Transmembrane helix</keyword>
<accession>A0A9P7KJK8</accession>
<evidence type="ECO:0000256" key="1">
    <source>
        <dbReference type="SAM" id="Phobius"/>
    </source>
</evidence>
<dbReference type="EMBL" id="JABCKI010000726">
    <property type="protein sequence ID" value="KAG5649756.1"/>
    <property type="molecule type" value="Genomic_DNA"/>
</dbReference>
<dbReference type="OrthoDB" id="3174319at2759"/>
<reference evidence="2" key="2">
    <citation type="submission" date="2021-10" db="EMBL/GenBank/DDBJ databases">
        <title>Phylogenomics reveals ancestral predisposition of the termite-cultivated fungus Termitomyces towards a domesticated lifestyle.</title>
        <authorList>
            <person name="Auxier B."/>
            <person name="Grum-Grzhimaylo A."/>
            <person name="Cardenas M.E."/>
            <person name="Lodge J.D."/>
            <person name="Laessoe T."/>
            <person name="Pedersen O."/>
            <person name="Smith M.E."/>
            <person name="Kuyper T.W."/>
            <person name="Franco-Molano E.A."/>
            <person name="Baroni T.J."/>
            <person name="Aanen D.K."/>
        </authorList>
    </citation>
    <scope>NUCLEOTIDE SEQUENCE</scope>
    <source>
        <strain evidence="2">D49</strain>
    </source>
</reference>
<evidence type="ECO:0000313" key="2">
    <source>
        <dbReference type="EMBL" id="KAG5649756.1"/>
    </source>
</evidence>
<sequence>MSSTTCRLKAIISSTTAHVAIWVLVTFALNIATQVVSTTLIAAKIYRTTSATTTPHDRPRYTSIVWVVVESGMFYAAATVIQLVMCLTKLNAGVILEMILAQLSVRCLLALAIAPALIVIRIGMGVAYGGNETSQEDPIFTTVHDTLLTSIGSVGYSVSEERTVHAGPGEKK</sequence>
<keyword evidence="1" id="KW-0472">Membrane</keyword>
<gene>
    <name evidence="2" type="ORF">H0H81_002170</name>
</gene>
<protein>
    <submittedName>
        <fullName evidence="2">Uncharacterized protein</fullName>
    </submittedName>
</protein>
<dbReference type="AlphaFoldDB" id="A0A9P7KJK8"/>
<feature type="transmembrane region" description="Helical" evidence="1">
    <location>
        <begin position="108"/>
        <end position="128"/>
    </location>
</feature>
<reference evidence="2" key="1">
    <citation type="submission" date="2021-02" db="EMBL/GenBank/DDBJ databases">
        <authorList>
            <person name="Nieuwenhuis M."/>
            <person name="Van De Peppel L.J.J."/>
        </authorList>
    </citation>
    <scope>NUCLEOTIDE SEQUENCE</scope>
    <source>
        <strain evidence="2">D49</strain>
    </source>
</reference>
<evidence type="ECO:0000313" key="3">
    <source>
        <dbReference type="Proteomes" id="UP000717328"/>
    </source>
</evidence>
<proteinExistence type="predicted"/>
<dbReference type="Proteomes" id="UP000717328">
    <property type="component" value="Unassembled WGS sequence"/>
</dbReference>
<keyword evidence="1" id="KW-0812">Transmembrane</keyword>
<keyword evidence="3" id="KW-1185">Reference proteome</keyword>
<feature type="transmembrane region" description="Helical" evidence="1">
    <location>
        <begin position="63"/>
        <end position="87"/>
    </location>
</feature>
<comment type="caution">
    <text evidence="2">The sequence shown here is derived from an EMBL/GenBank/DDBJ whole genome shotgun (WGS) entry which is preliminary data.</text>
</comment>
<feature type="transmembrane region" description="Helical" evidence="1">
    <location>
        <begin position="21"/>
        <end position="43"/>
    </location>
</feature>
<organism evidence="2 3">
    <name type="scientific">Sphagnurus paluster</name>
    <dbReference type="NCBI Taxonomy" id="117069"/>
    <lineage>
        <taxon>Eukaryota</taxon>
        <taxon>Fungi</taxon>
        <taxon>Dikarya</taxon>
        <taxon>Basidiomycota</taxon>
        <taxon>Agaricomycotina</taxon>
        <taxon>Agaricomycetes</taxon>
        <taxon>Agaricomycetidae</taxon>
        <taxon>Agaricales</taxon>
        <taxon>Tricholomatineae</taxon>
        <taxon>Lyophyllaceae</taxon>
        <taxon>Sphagnurus</taxon>
    </lineage>
</organism>